<evidence type="ECO:0000256" key="4">
    <source>
        <dbReference type="ARBA" id="ARBA00020902"/>
    </source>
</evidence>
<evidence type="ECO:0000256" key="5">
    <source>
        <dbReference type="ARBA" id="ARBA00022516"/>
    </source>
</evidence>
<dbReference type="PANTHER" id="PTHR30372:SF4">
    <property type="entry name" value="LIPID-A-DISACCHARIDE SYNTHASE, MITOCHONDRIAL-RELATED"/>
    <property type="match status" value="1"/>
</dbReference>
<proteinExistence type="inferred from homology"/>
<evidence type="ECO:0000313" key="13">
    <source>
        <dbReference type="Proteomes" id="UP000005744"/>
    </source>
</evidence>
<dbReference type="GO" id="GO:0008915">
    <property type="term" value="F:lipid-A-disaccharide synthase activity"/>
    <property type="evidence" value="ECO:0007669"/>
    <property type="project" value="UniProtKB-UniRule"/>
</dbReference>
<evidence type="ECO:0000256" key="8">
    <source>
        <dbReference type="ARBA" id="ARBA00022679"/>
    </source>
</evidence>
<dbReference type="RefSeq" id="WP_002682868.1">
    <property type="nucleotide sequence ID" value="NZ_JH600070.1"/>
</dbReference>
<keyword evidence="13" id="KW-1185">Reference proteome</keyword>
<organism evidence="12 13">
    <name type="scientific">Beggiatoa alba B18LD</name>
    <dbReference type="NCBI Taxonomy" id="395493"/>
    <lineage>
        <taxon>Bacteria</taxon>
        <taxon>Pseudomonadati</taxon>
        <taxon>Pseudomonadota</taxon>
        <taxon>Gammaproteobacteria</taxon>
        <taxon>Thiotrichales</taxon>
        <taxon>Thiotrichaceae</taxon>
        <taxon>Beggiatoa</taxon>
    </lineage>
</organism>
<evidence type="ECO:0000256" key="9">
    <source>
        <dbReference type="ARBA" id="ARBA00023098"/>
    </source>
</evidence>
<dbReference type="InterPro" id="IPR003835">
    <property type="entry name" value="Glyco_trans_19"/>
</dbReference>
<evidence type="ECO:0000256" key="1">
    <source>
        <dbReference type="ARBA" id="ARBA00002056"/>
    </source>
</evidence>
<dbReference type="Pfam" id="PF02684">
    <property type="entry name" value="LpxB"/>
    <property type="match status" value="1"/>
</dbReference>
<keyword evidence="5 11" id="KW-0444">Lipid biosynthesis</keyword>
<dbReference type="HOGENOM" id="CLU_036577_3_0_6"/>
<dbReference type="HAMAP" id="MF_00392">
    <property type="entry name" value="LpxB"/>
    <property type="match status" value="1"/>
</dbReference>
<dbReference type="UniPathway" id="UPA00973"/>
<keyword evidence="9 11" id="KW-0443">Lipid metabolism</keyword>
<dbReference type="NCBIfam" id="TIGR00215">
    <property type="entry name" value="lpxB"/>
    <property type="match status" value="1"/>
</dbReference>
<dbReference type="eggNOG" id="COG0763">
    <property type="taxonomic scope" value="Bacteria"/>
</dbReference>
<dbReference type="SUPFAM" id="SSF53756">
    <property type="entry name" value="UDP-Glycosyltransferase/glycogen phosphorylase"/>
    <property type="match status" value="1"/>
</dbReference>
<keyword evidence="7 11" id="KW-0328">Glycosyltransferase</keyword>
<dbReference type="GO" id="GO:0005543">
    <property type="term" value="F:phospholipid binding"/>
    <property type="evidence" value="ECO:0007669"/>
    <property type="project" value="TreeGrafter"/>
</dbReference>
<evidence type="ECO:0000313" key="12">
    <source>
        <dbReference type="EMBL" id="EIJ41177.1"/>
    </source>
</evidence>
<keyword evidence="6 11" id="KW-0441">Lipid A biosynthesis</keyword>
<protein>
    <recommendedName>
        <fullName evidence="4 11">Lipid-A-disaccharide synthase</fullName>
        <ecNumber evidence="3 11">2.4.1.182</ecNumber>
    </recommendedName>
</protein>
<comment type="function">
    <text evidence="1 11">Condensation of UDP-2,3-diacylglucosamine and 2,3-diacylglucosamine-1-phosphate to form lipid A disaccharide, a precursor of lipid A, a phosphorylated glycolipid that anchors the lipopolysaccharide to the outer membrane of the cell.</text>
</comment>
<evidence type="ECO:0000256" key="11">
    <source>
        <dbReference type="HAMAP-Rule" id="MF_00392"/>
    </source>
</evidence>
<comment type="catalytic activity">
    <reaction evidence="10 11">
        <text>a lipid X + a UDP-2-N,3-O-bis[(3R)-3-hydroxyacyl]-alpha-D-glucosamine = a lipid A disaccharide + UDP + H(+)</text>
        <dbReference type="Rhea" id="RHEA:67828"/>
        <dbReference type="ChEBI" id="CHEBI:15378"/>
        <dbReference type="ChEBI" id="CHEBI:58223"/>
        <dbReference type="ChEBI" id="CHEBI:137748"/>
        <dbReference type="ChEBI" id="CHEBI:176338"/>
        <dbReference type="ChEBI" id="CHEBI:176343"/>
        <dbReference type="EC" id="2.4.1.182"/>
    </reaction>
</comment>
<comment type="pathway">
    <text evidence="11">Bacterial outer membrane biogenesis; LPS lipid A biosynthesis.</text>
</comment>
<evidence type="ECO:0000256" key="3">
    <source>
        <dbReference type="ARBA" id="ARBA00012687"/>
    </source>
</evidence>
<reference evidence="12 13" key="1">
    <citation type="submission" date="2011-11" db="EMBL/GenBank/DDBJ databases">
        <title>Improved High-Quality Draft sequence of Beggiatoa alba B18lD.</title>
        <authorList>
            <consortium name="US DOE Joint Genome Institute"/>
            <person name="Lucas S."/>
            <person name="Han J."/>
            <person name="Lapidus A."/>
            <person name="Cheng J.-F."/>
            <person name="Goodwin L."/>
            <person name="Pitluck S."/>
            <person name="Peters L."/>
            <person name="Mikhailova N."/>
            <person name="Held B."/>
            <person name="Detter J.C."/>
            <person name="Han C."/>
            <person name="Tapia R."/>
            <person name="Land M."/>
            <person name="Hauser L."/>
            <person name="Kyrpides N."/>
            <person name="Ivanova N."/>
            <person name="Pagani I."/>
            <person name="Samuel K."/>
            <person name="Teske A."/>
            <person name="Mueller J."/>
            <person name="Woyke T."/>
        </authorList>
    </citation>
    <scope>NUCLEOTIDE SEQUENCE [LARGE SCALE GENOMIC DNA]</scope>
    <source>
        <strain evidence="12 13">B18LD</strain>
    </source>
</reference>
<dbReference type="STRING" id="395493.BegalDRAFT_0255"/>
<evidence type="ECO:0000256" key="7">
    <source>
        <dbReference type="ARBA" id="ARBA00022676"/>
    </source>
</evidence>
<evidence type="ECO:0000256" key="10">
    <source>
        <dbReference type="ARBA" id="ARBA00048975"/>
    </source>
</evidence>
<comment type="similarity">
    <text evidence="2 11">Belongs to the LpxB family.</text>
</comment>
<accession>I3CC34</accession>
<dbReference type="CDD" id="cd01635">
    <property type="entry name" value="Glycosyltransferase_GTB-type"/>
    <property type="match status" value="1"/>
</dbReference>
<dbReference type="Proteomes" id="UP000005744">
    <property type="component" value="Unassembled WGS sequence"/>
</dbReference>
<name>I3CC34_9GAMM</name>
<sequence>MRIAIVAGEMSGDILGASLIKALRAHYPNAQFEGIGGAQMLAEGLQGLFPLETLSVMDLVEVLKQYRSIKHCYNQLRDRWRQNPPDVFIGIDAPDFNLRLEYELKQANIPTVHYVSPTVWAWRRYRVKKVIRSCDLVLSIFPFEVDFYKNYPVNVRFVGHPLADEMPLTVDQAHAREQLKLPKASAYIALLFGSRYGEVQKLGSIFCETAQLLLQQNPHLQFIIPVANAHLRPLVEQQLAQFSPALPVTLLDGQARLAMAAADVVLTASGTATLEALLSKRPMVVAYKVAWLTYYLFKPLVKVPYFAMANLLADEALVPEFLQYAVTPANLAHAIQDWLKHPEQVYALQKRYLQIHQQLRCNASEQAAHAIIDLLSHVNQT</sequence>
<dbReference type="GO" id="GO:0009245">
    <property type="term" value="P:lipid A biosynthetic process"/>
    <property type="evidence" value="ECO:0007669"/>
    <property type="project" value="UniProtKB-UniRule"/>
</dbReference>
<dbReference type="GO" id="GO:0016020">
    <property type="term" value="C:membrane"/>
    <property type="evidence" value="ECO:0007669"/>
    <property type="project" value="GOC"/>
</dbReference>
<evidence type="ECO:0000256" key="2">
    <source>
        <dbReference type="ARBA" id="ARBA00007868"/>
    </source>
</evidence>
<evidence type="ECO:0000256" key="6">
    <source>
        <dbReference type="ARBA" id="ARBA00022556"/>
    </source>
</evidence>
<keyword evidence="8 11" id="KW-0808">Transferase</keyword>
<dbReference type="EMBL" id="JH600070">
    <property type="protein sequence ID" value="EIJ41177.1"/>
    <property type="molecule type" value="Genomic_DNA"/>
</dbReference>
<gene>
    <name evidence="11" type="primary">lpxB</name>
    <name evidence="12" type="ORF">BegalDRAFT_0255</name>
</gene>
<dbReference type="EC" id="2.4.1.182" evidence="3 11"/>
<dbReference type="PANTHER" id="PTHR30372">
    <property type="entry name" value="LIPID-A-DISACCHARIDE SYNTHASE"/>
    <property type="match status" value="1"/>
</dbReference>
<dbReference type="Gene3D" id="3.40.50.2000">
    <property type="entry name" value="Glycogen Phosphorylase B"/>
    <property type="match status" value="1"/>
</dbReference>
<dbReference type="AlphaFoldDB" id="I3CC34"/>
<dbReference type="OrthoDB" id="9801642at2"/>